<evidence type="ECO:0000313" key="2">
    <source>
        <dbReference type="Proteomes" id="UP001458880"/>
    </source>
</evidence>
<dbReference type="SUPFAM" id="SSF49599">
    <property type="entry name" value="TRAF domain-like"/>
    <property type="match status" value="1"/>
</dbReference>
<proteinExistence type="predicted"/>
<sequence length="460" mass="52648">MQRTSRYSFQNIKCPLAMYKQCSGHLDNIVEHMESEHPDNVLAVVGNHVTVKNPYAEIRSVFYMLVVDNLRFILRAGLNMKKCCVLYAFYCLNFDVNIKDVKISILLKYANTNCNVENIHIEKLRKGEVPRMFYEKDVIKLKCIILESFGCKDSITIKIDTTKSAAPDKIISKLNESAVTAWYKCRKCSLTSKHIHYCSRTRAIVCCESCFKSNYASHCGCSTNNTNTYGNNPNTYSSYPTTYHYNQTVTKSITNNHFVIKLDEIKANTTFLCTNIGCNEQINGSDYEIHTKSECQFRQVSCSFSTSTSCQWTGAFTDFIAHLTKDHADRVNQNFCEIRNCSGTSEQLCFIKENKTFLQTYQISNNQQLAITTRVIGKESEDSYKWLIYLKNSVNGCETLITNVCINGEERTTIDISAYLTKMPFTFKVLFKQVSINKCNAYRNFRVNSNGKIGLCCLWL</sequence>
<accession>A0AAW1L455</accession>
<protein>
    <recommendedName>
        <fullName evidence="3">RING-type E3 ubiquitin transferase</fullName>
    </recommendedName>
</protein>
<keyword evidence="2" id="KW-1185">Reference proteome</keyword>
<name>A0AAW1L455_POPJA</name>
<dbReference type="Proteomes" id="UP001458880">
    <property type="component" value="Unassembled WGS sequence"/>
</dbReference>
<dbReference type="EMBL" id="JASPKY010000174">
    <property type="protein sequence ID" value="KAK9727936.1"/>
    <property type="molecule type" value="Genomic_DNA"/>
</dbReference>
<evidence type="ECO:0008006" key="3">
    <source>
        <dbReference type="Google" id="ProtNLM"/>
    </source>
</evidence>
<gene>
    <name evidence="1" type="ORF">QE152_g18924</name>
</gene>
<comment type="caution">
    <text evidence="1">The sequence shown here is derived from an EMBL/GenBank/DDBJ whole genome shotgun (WGS) entry which is preliminary data.</text>
</comment>
<dbReference type="InterPro" id="IPR013083">
    <property type="entry name" value="Znf_RING/FYVE/PHD"/>
</dbReference>
<reference evidence="1 2" key="1">
    <citation type="journal article" date="2024" name="BMC Genomics">
        <title>De novo assembly and annotation of Popillia japonica's genome with initial clues to its potential as an invasive pest.</title>
        <authorList>
            <person name="Cucini C."/>
            <person name="Boschi S."/>
            <person name="Funari R."/>
            <person name="Cardaioli E."/>
            <person name="Iannotti N."/>
            <person name="Marturano G."/>
            <person name="Paoli F."/>
            <person name="Bruttini M."/>
            <person name="Carapelli A."/>
            <person name="Frati F."/>
            <person name="Nardi F."/>
        </authorList>
    </citation>
    <scope>NUCLEOTIDE SEQUENCE [LARGE SCALE GENOMIC DNA]</scope>
    <source>
        <strain evidence="1">DMR45628</strain>
    </source>
</reference>
<dbReference type="Pfam" id="PF21361">
    <property type="entry name" value="Sina_ZnF"/>
    <property type="match status" value="1"/>
</dbReference>
<organism evidence="1 2">
    <name type="scientific">Popillia japonica</name>
    <name type="common">Japanese beetle</name>
    <dbReference type="NCBI Taxonomy" id="7064"/>
    <lineage>
        <taxon>Eukaryota</taxon>
        <taxon>Metazoa</taxon>
        <taxon>Ecdysozoa</taxon>
        <taxon>Arthropoda</taxon>
        <taxon>Hexapoda</taxon>
        <taxon>Insecta</taxon>
        <taxon>Pterygota</taxon>
        <taxon>Neoptera</taxon>
        <taxon>Endopterygota</taxon>
        <taxon>Coleoptera</taxon>
        <taxon>Polyphaga</taxon>
        <taxon>Scarabaeiformia</taxon>
        <taxon>Scarabaeidae</taxon>
        <taxon>Rutelinae</taxon>
        <taxon>Popillia</taxon>
    </lineage>
</organism>
<dbReference type="AlphaFoldDB" id="A0AAW1L455"/>
<dbReference type="Gene3D" id="3.30.40.10">
    <property type="entry name" value="Zinc/RING finger domain, C3HC4 (zinc finger)"/>
    <property type="match status" value="1"/>
</dbReference>
<evidence type="ECO:0000313" key="1">
    <source>
        <dbReference type="EMBL" id="KAK9727936.1"/>
    </source>
</evidence>